<comment type="caution">
    <text evidence="1">The sequence shown here is derived from an EMBL/GenBank/DDBJ whole genome shotgun (WGS) entry which is preliminary data.</text>
</comment>
<evidence type="ECO:0000313" key="2">
    <source>
        <dbReference type="Proteomes" id="UP000283734"/>
    </source>
</evidence>
<keyword evidence="2" id="KW-1185">Reference proteome</keyword>
<accession>A0A418Y1J8</accession>
<reference evidence="1 2" key="1">
    <citation type="submission" date="2018-09" db="EMBL/GenBank/DDBJ databases">
        <title>Alcanivorax profundi sp. nov., isolated from 1000 m-depth seawater of the Mariana Trench.</title>
        <authorList>
            <person name="Liu J."/>
        </authorList>
    </citation>
    <scope>NUCLEOTIDE SEQUENCE [LARGE SCALE GENOMIC DNA]</scope>
    <source>
        <strain evidence="1 2">MTEO17</strain>
    </source>
</reference>
<name>A0A418Y1J8_9GAMM</name>
<dbReference type="RefSeq" id="WP_022983867.1">
    <property type="nucleotide sequence ID" value="NZ_CAXGPP010000103.1"/>
</dbReference>
<dbReference type="EMBL" id="QYYA01000001">
    <property type="protein sequence ID" value="RJG19408.1"/>
    <property type="molecule type" value="Genomic_DNA"/>
</dbReference>
<dbReference type="OrthoDB" id="6076724at2"/>
<organism evidence="1 2">
    <name type="scientific">Alcanivorax profundi</name>
    <dbReference type="NCBI Taxonomy" id="2338368"/>
    <lineage>
        <taxon>Bacteria</taxon>
        <taxon>Pseudomonadati</taxon>
        <taxon>Pseudomonadota</taxon>
        <taxon>Gammaproteobacteria</taxon>
        <taxon>Oceanospirillales</taxon>
        <taxon>Alcanivoracaceae</taxon>
        <taxon>Alcanivorax</taxon>
    </lineage>
</organism>
<dbReference type="Proteomes" id="UP000283734">
    <property type="component" value="Unassembled WGS sequence"/>
</dbReference>
<protein>
    <submittedName>
        <fullName evidence="1">Uncharacterized protein</fullName>
    </submittedName>
</protein>
<proteinExistence type="predicted"/>
<evidence type="ECO:0000313" key="1">
    <source>
        <dbReference type="EMBL" id="RJG19408.1"/>
    </source>
</evidence>
<dbReference type="AlphaFoldDB" id="A0A418Y1J8"/>
<gene>
    <name evidence="1" type="ORF">D4A39_00645</name>
</gene>
<sequence length="228" mass="25539">MTNPHVAFQSSETLHTKTDAFIRDMQGGASKPQPKEIEEIMAIFIDEALQAFMLRASEAANLSSGMLKVVNMTCSTISKATALVVGRSARKMDLKQNQDSASYMDQVRQPGEDGETWYVAFPVNEGLAMKGANLPQLCENGDFEEARRELEEYLLEVTDESIHWYFEKPMALLKFGPVLRKIASVGVETTRKASRSLIHNLIPKLTEEQLTASCRYQASMLMDFPSKH</sequence>